<dbReference type="AlphaFoldDB" id="A0A2K2FEY1"/>
<proteinExistence type="predicted"/>
<name>A0A2K2FEY1_9CLOT</name>
<dbReference type="Proteomes" id="UP000236151">
    <property type="component" value="Unassembled WGS sequence"/>
</dbReference>
<gene>
    <name evidence="2" type="ORF">CDQ84_13555</name>
</gene>
<comment type="caution">
    <text evidence="2">The sequence shown here is derived from an EMBL/GenBank/DDBJ whole genome shotgun (WGS) entry which is preliminary data.</text>
</comment>
<keyword evidence="3" id="KW-1185">Reference proteome</keyword>
<feature type="transmembrane region" description="Helical" evidence="1">
    <location>
        <begin position="119"/>
        <end position="139"/>
    </location>
</feature>
<keyword evidence="1" id="KW-0812">Transmembrane</keyword>
<dbReference type="Pfam" id="PF06182">
    <property type="entry name" value="ABC2_membrane_6"/>
    <property type="match status" value="1"/>
</dbReference>
<organism evidence="2 3">
    <name type="scientific">Clostridium thermosuccinogenes</name>
    <dbReference type="NCBI Taxonomy" id="84032"/>
    <lineage>
        <taxon>Bacteria</taxon>
        <taxon>Bacillati</taxon>
        <taxon>Bacillota</taxon>
        <taxon>Clostridia</taxon>
        <taxon>Eubacteriales</taxon>
        <taxon>Clostridiaceae</taxon>
        <taxon>Clostridium</taxon>
    </lineage>
</organism>
<accession>A0A2K2FEY1</accession>
<evidence type="ECO:0000313" key="3">
    <source>
        <dbReference type="Proteomes" id="UP000236151"/>
    </source>
</evidence>
<feature type="transmembrane region" description="Helical" evidence="1">
    <location>
        <begin position="26"/>
        <end position="49"/>
    </location>
</feature>
<protein>
    <submittedName>
        <fullName evidence="2">Uncharacterized protein</fullName>
    </submittedName>
</protein>
<feature type="transmembrane region" description="Helical" evidence="1">
    <location>
        <begin position="146"/>
        <end position="168"/>
    </location>
</feature>
<evidence type="ECO:0000256" key="1">
    <source>
        <dbReference type="SAM" id="Phobius"/>
    </source>
</evidence>
<keyword evidence="1" id="KW-1133">Transmembrane helix</keyword>
<feature type="non-terminal residue" evidence="2">
    <location>
        <position position="1"/>
    </location>
</feature>
<dbReference type="PANTHER" id="PTHR36833:SF2">
    <property type="entry name" value="SLR0610 PROTEIN"/>
    <property type="match status" value="1"/>
</dbReference>
<evidence type="ECO:0000313" key="2">
    <source>
        <dbReference type="EMBL" id="PNT97340.1"/>
    </source>
</evidence>
<reference evidence="2 3" key="1">
    <citation type="submission" date="2017-06" db="EMBL/GenBank/DDBJ databases">
        <title>Investigating the central metabolism of Clostridium thermosuccinogenes.</title>
        <authorList>
            <person name="Koendjbiharie J.G."/>
            <person name="van Kranenburg R."/>
        </authorList>
    </citation>
    <scope>NUCLEOTIDE SEQUENCE [LARGE SCALE GENOMIC DNA]</scope>
    <source>
        <strain evidence="2 3">DSM 5806</strain>
    </source>
</reference>
<dbReference type="RefSeq" id="WP_103082271.1">
    <property type="nucleotide sequence ID" value="NZ_NIOJ01000038.1"/>
</dbReference>
<dbReference type="PANTHER" id="PTHR36833">
    <property type="entry name" value="SLR0610 PROTEIN-RELATED"/>
    <property type="match status" value="1"/>
</dbReference>
<keyword evidence="1" id="KW-0472">Membrane</keyword>
<dbReference type="EMBL" id="NIOJ01000038">
    <property type="protein sequence ID" value="PNT97340.1"/>
    <property type="molecule type" value="Genomic_DNA"/>
</dbReference>
<feature type="transmembrane region" description="Helical" evidence="1">
    <location>
        <begin position="61"/>
        <end position="85"/>
    </location>
</feature>
<dbReference type="InterPro" id="IPR010390">
    <property type="entry name" value="ABC-2_transporter-like"/>
</dbReference>
<sequence>SIYGDSITNGNYVYYLLNPYGTVRSIISLNFNFAPLLSTPFLLVINIYFMSKFELRLFNVLIYYLGIISAVFIMTFFMLLLYSFLLFGIRLGTVSAGISQLFSIAEKPNTTFNVKVRRFFTYIIPAFMFSAVPSSIIIGNPDKNEIIALFVLPLAFYLLFKIVEAFGLKKYNGDGY</sequence>